<evidence type="ECO:0000256" key="1">
    <source>
        <dbReference type="SAM" id="MobiDB-lite"/>
    </source>
</evidence>
<evidence type="ECO:0000313" key="4">
    <source>
        <dbReference type="Proteomes" id="UP001454036"/>
    </source>
</evidence>
<evidence type="ECO:0000256" key="2">
    <source>
        <dbReference type="SAM" id="SignalP"/>
    </source>
</evidence>
<keyword evidence="2" id="KW-0732">Signal</keyword>
<accession>A0AAV3PBZ9</accession>
<dbReference type="AlphaFoldDB" id="A0AAV3PBZ9"/>
<name>A0AAV3PBZ9_LITER</name>
<proteinExistence type="predicted"/>
<protein>
    <submittedName>
        <fullName evidence="3">Uncharacterized protein</fullName>
    </submittedName>
</protein>
<feature type="signal peptide" evidence="2">
    <location>
        <begin position="1"/>
        <end position="20"/>
    </location>
</feature>
<gene>
    <name evidence="3" type="ORF">LIER_36873</name>
</gene>
<feature type="chain" id="PRO_5043405297" evidence="2">
    <location>
        <begin position="21"/>
        <end position="267"/>
    </location>
</feature>
<feature type="region of interest" description="Disordered" evidence="1">
    <location>
        <begin position="231"/>
        <end position="251"/>
    </location>
</feature>
<organism evidence="3 4">
    <name type="scientific">Lithospermum erythrorhizon</name>
    <name type="common">Purple gromwell</name>
    <name type="synonym">Lithospermum officinale var. erythrorhizon</name>
    <dbReference type="NCBI Taxonomy" id="34254"/>
    <lineage>
        <taxon>Eukaryota</taxon>
        <taxon>Viridiplantae</taxon>
        <taxon>Streptophyta</taxon>
        <taxon>Embryophyta</taxon>
        <taxon>Tracheophyta</taxon>
        <taxon>Spermatophyta</taxon>
        <taxon>Magnoliopsida</taxon>
        <taxon>eudicotyledons</taxon>
        <taxon>Gunneridae</taxon>
        <taxon>Pentapetalae</taxon>
        <taxon>asterids</taxon>
        <taxon>lamiids</taxon>
        <taxon>Boraginales</taxon>
        <taxon>Boraginaceae</taxon>
        <taxon>Boraginoideae</taxon>
        <taxon>Lithospermeae</taxon>
        <taxon>Lithospermum</taxon>
    </lineage>
</organism>
<keyword evidence="4" id="KW-1185">Reference proteome</keyword>
<evidence type="ECO:0000313" key="3">
    <source>
        <dbReference type="EMBL" id="GAA0149149.1"/>
    </source>
</evidence>
<sequence>MAPFSYISCTFFFVFLKVLQYPQKLLLSNMARTKRTTRRASPPRKKIRPCTIPSRLSWTRGSCKGWPTWVLALRPPTRLFDCGCKYVSNPHLWFYDTFAKFYLPDGSDSLLLLFRAASAFASQALVDGHTTLHQQTRDLSEELAHEHLKVEALEQELQVRRLQVNNYPWGIALLDQDLKRTQEKEGLRRAYLQDSPLRCRHIGAAVLSDFVLNFQDRSPTLSALAEEYRQRISSPAHTPRDNIDSPTDVSPRPQVKLCLQQLLKGRN</sequence>
<dbReference type="Proteomes" id="UP001454036">
    <property type="component" value="Unassembled WGS sequence"/>
</dbReference>
<reference evidence="3 4" key="1">
    <citation type="submission" date="2024-01" db="EMBL/GenBank/DDBJ databases">
        <title>The complete chloroplast genome sequence of Lithospermum erythrorhizon: insights into the phylogenetic relationship among Boraginaceae species and the maternal lineages of purple gromwells.</title>
        <authorList>
            <person name="Okada T."/>
            <person name="Watanabe K."/>
        </authorList>
    </citation>
    <scope>NUCLEOTIDE SEQUENCE [LARGE SCALE GENOMIC DNA]</scope>
</reference>
<comment type="caution">
    <text evidence="3">The sequence shown here is derived from an EMBL/GenBank/DDBJ whole genome shotgun (WGS) entry which is preliminary data.</text>
</comment>
<dbReference type="EMBL" id="BAABME010017192">
    <property type="protein sequence ID" value="GAA0149149.1"/>
    <property type="molecule type" value="Genomic_DNA"/>
</dbReference>